<dbReference type="Proteomes" id="UP001189429">
    <property type="component" value="Unassembled WGS sequence"/>
</dbReference>
<protein>
    <recommendedName>
        <fullName evidence="3">Hexosyltransferase</fullName>
    </recommendedName>
</protein>
<reference evidence="1" key="1">
    <citation type="submission" date="2023-10" db="EMBL/GenBank/DDBJ databases">
        <authorList>
            <person name="Chen Y."/>
            <person name="Shah S."/>
            <person name="Dougan E. K."/>
            <person name="Thang M."/>
            <person name="Chan C."/>
        </authorList>
    </citation>
    <scope>NUCLEOTIDE SEQUENCE [LARGE SCALE GENOMIC DNA]</scope>
</reference>
<dbReference type="SUPFAM" id="SSF53448">
    <property type="entry name" value="Nucleotide-diphospho-sugar transferases"/>
    <property type="match status" value="1"/>
</dbReference>
<evidence type="ECO:0000313" key="1">
    <source>
        <dbReference type="EMBL" id="CAK0872344.1"/>
    </source>
</evidence>
<dbReference type="EMBL" id="CAUYUJ010017162">
    <property type="protein sequence ID" value="CAK0872344.1"/>
    <property type="molecule type" value="Genomic_DNA"/>
</dbReference>
<dbReference type="Gene3D" id="3.90.550.10">
    <property type="entry name" value="Spore Coat Polysaccharide Biosynthesis Protein SpsA, Chain A"/>
    <property type="match status" value="1"/>
</dbReference>
<dbReference type="PANTHER" id="PTHR11183">
    <property type="entry name" value="GLYCOGENIN SUBFAMILY MEMBER"/>
    <property type="match status" value="1"/>
</dbReference>
<feature type="non-terminal residue" evidence="1">
    <location>
        <position position="306"/>
    </location>
</feature>
<dbReference type="InterPro" id="IPR050587">
    <property type="entry name" value="GNT1/Glycosyltrans_8"/>
</dbReference>
<organism evidence="1 2">
    <name type="scientific">Prorocentrum cordatum</name>
    <dbReference type="NCBI Taxonomy" id="2364126"/>
    <lineage>
        <taxon>Eukaryota</taxon>
        <taxon>Sar</taxon>
        <taxon>Alveolata</taxon>
        <taxon>Dinophyceae</taxon>
        <taxon>Prorocentrales</taxon>
        <taxon>Prorocentraceae</taxon>
        <taxon>Prorocentrum</taxon>
    </lineage>
</organism>
<sequence length="306" mass="35142">MGLVEFEKIIMMDIDMLVTANVDDLFHLPAPAAMSRGMHESYWAARHGDPLDGRRFFSKRRSGKSSSWGQGTGINAGVMLWQPSDEVLADMLQELEEPVHPAHVRGNGPEQDYLSRYWADAPWTNMGCEYNYQLHQMFNALHPDFVKISWRTKLSADPSRIKIIHYSGETAAKPWHRVLDKKLAHLWPDRGRDAEHAQLMAEEFLGYFLWIRRERACWDKHVQTGYPAFLYGFELSDEGAIVDTREQGKRLQVELPEWATEGAMRTLRHSMAAWFDAFTALERSIGIDVVAALVEADPKTRRRKNG</sequence>
<comment type="caution">
    <text evidence="1">The sequence shown here is derived from an EMBL/GenBank/DDBJ whole genome shotgun (WGS) entry which is preliminary data.</text>
</comment>
<dbReference type="Pfam" id="PF01501">
    <property type="entry name" value="Glyco_transf_8"/>
    <property type="match status" value="1"/>
</dbReference>
<keyword evidence="2" id="KW-1185">Reference proteome</keyword>
<accession>A0ABN9VJU6</accession>
<name>A0ABN9VJU6_9DINO</name>
<dbReference type="InterPro" id="IPR002495">
    <property type="entry name" value="Glyco_trans_8"/>
</dbReference>
<proteinExistence type="predicted"/>
<evidence type="ECO:0008006" key="3">
    <source>
        <dbReference type="Google" id="ProtNLM"/>
    </source>
</evidence>
<dbReference type="InterPro" id="IPR029044">
    <property type="entry name" value="Nucleotide-diphossugar_trans"/>
</dbReference>
<evidence type="ECO:0000313" key="2">
    <source>
        <dbReference type="Proteomes" id="UP001189429"/>
    </source>
</evidence>
<gene>
    <name evidence="1" type="ORF">PCOR1329_LOCUS57843</name>
</gene>